<evidence type="ECO:0000256" key="1">
    <source>
        <dbReference type="SAM" id="Phobius"/>
    </source>
</evidence>
<proteinExistence type="predicted"/>
<keyword evidence="1" id="KW-1133">Transmembrane helix</keyword>
<organism evidence="3">
    <name type="scientific">Cacopsylla melanoneura</name>
    <dbReference type="NCBI Taxonomy" id="428564"/>
    <lineage>
        <taxon>Eukaryota</taxon>
        <taxon>Metazoa</taxon>
        <taxon>Ecdysozoa</taxon>
        <taxon>Arthropoda</taxon>
        <taxon>Hexapoda</taxon>
        <taxon>Insecta</taxon>
        <taxon>Pterygota</taxon>
        <taxon>Neoptera</taxon>
        <taxon>Paraneoptera</taxon>
        <taxon>Hemiptera</taxon>
        <taxon>Sternorrhyncha</taxon>
        <taxon>Psylloidea</taxon>
        <taxon>Psyllidae</taxon>
        <taxon>Psyllinae</taxon>
        <taxon>Cacopsylla</taxon>
    </lineage>
</organism>
<keyword evidence="1" id="KW-0812">Transmembrane</keyword>
<protein>
    <submittedName>
        <fullName evidence="3">Uncharacterized protein</fullName>
    </submittedName>
</protein>
<accession>A0A8D9BSG1</accession>
<keyword evidence="2" id="KW-0732">Signal</keyword>
<evidence type="ECO:0000256" key="2">
    <source>
        <dbReference type="SAM" id="SignalP"/>
    </source>
</evidence>
<dbReference type="AlphaFoldDB" id="A0A8D9BSG1"/>
<keyword evidence="1" id="KW-0472">Membrane</keyword>
<reference evidence="3" key="1">
    <citation type="submission" date="2021-05" db="EMBL/GenBank/DDBJ databases">
        <authorList>
            <person name="Alioto T."/>
            <person name="Alioto T."/>
            <person name="Gomez Garrido J."/>
        </authorList>
    </citation>
    <scope>NUCLEOTIDE SEQUENCE</scope>
</reference>
<dbReference type="EMBL" id="HBUF01672790">
    <property type="protein sequence ID" value="CAG6790760.1"/>
    <property type="molecule type" value="Transcribed_RNA"/>
</dbReference>
<feature type="transmembrane region" description="Helical" evidence="1">
    <location>
        <begin position="91"/>
        <end position="116"/>
    </location>
</feature>
<feature type="signal peptide" evidence="2">
    <location>
        <begin position="1"/>
        <end position="23"/>
    </location>
</feature>
<name>A0A8D9BSG1_9HEMI</name>
<sequence length="204" mass="23154">MLPRPALWSPILLLLAALTFVDFGPKTLVEAEETNNFGDLRILSRDFGRQYIVEDPYTPIYGMKRTPCYPLNSTTSVYSRLNRNLKRAPELLLALLCCLCCLAWICAALAISFCFGQRYRCALCLRFGGFCKTCLHFGFCCFICHFCLNKTIKQDKCCEQKNRISAVNCCPEQDTICCMSMPSRTYTMDSSCCDPNSRQSILMS</sequence>
<feature type="chain" id="PRO_5034600890" evidence="2">
    <location>
        <begin position="24"/>
        <end position="204"/>
    </location>
</feature>
<evidence type="ECO:0000313" key="3">
    <source>
        <dbReference type="EMBL" id="CAG6790760.1"/>
    </source>
</evidence>